<comment type="caution">
    <text evidence="3">The sequence shown here is derived from an EMBL/GenBank/DDBJ whole genome shotgun (WGS) entry which is preliminary data.</text>
</comment>
<feature type="coiled-coil region" evidence="1">
    <location>
        <begin position="171"/>
        <end position="224"/>
    </location>
</feature>
<feature type="compositionally biased region" description="Polar residues" evidence="2">
    <location>
        <begin position="78"/>
        <end position="90"/>
    </location>
</feature>
<dbReference type="Proteomes" id="UP001190700">
    <property type="component" value="Unassembled WGS sequence"/>
</dbReference>
<name>A0AAE0FJ97_9CHLO</name>
<evidence type="ECO:0000313" key="4">
    <source>
        <dbReference type="Proteomes" id="UP001190700"/>
    </source>
</evidence>
<evidence type="ECO:0000256" key="2">
    <source>
        <dbReference type="SAM" id="MobiDB-lite"/>
    </source>
</evidence>
<keyword evidence="4" id="KW-1185">Reference proteome</keyword>
<accession>A0AAE0FJ97</accession>
<dbReference type="AlphaFoldDB" id="A0AAE0FJ97"/>
<reference evidence="3 4" key="1">
    <citation type="journal article" date="2015" name="Genome Biol. Evol.">
        <title>Comparative Genomics of a Bacterivorous Green Alga Reveals Evolutionary Causalities and Consequences of Phago-Mixotrophic Mode of Nutrition.</title>
        <authorList>
            <person name="Burns J.A."/>
            <person name="Paasch A."/>
            <person name="Narechania A."/>
            <person name="Kim E."/>
        </authorList>
    </citation>
    <scope>NUCLEOTIDE SEQUENCE [LARGE SCALE GENOMIC DNA]</scope>
    <source>
        <strain evidence="3 4">PLY_AMNH</strain>
    </source>
</reference>
<gene>
    <name evidence="3" type="ORF">CYMTET_30344</name>
</gene>
<organism evidence="3 4">
    <name type="scientific">Cymbomonas tetramitiformis</name>
    <dbReference type="NCBI Taxonomy" id="36881"/>
    <lineage>
        <taxon>Eukaryota</taxon>
        <taxon>Viridiplantae</taxon>
        <taxon>Chlorophyta</taxon>
        <taxon>Pyramimonadophyceae</taxon>
        <taxon>Pyramimonadales</taxon>
        <taxon>Pyramimonadaceae</taxon>
        <taxon>Cymbomonas</taxon>
    </lineage>
</organism>
<feature type="coiled-coil region" evidence="1">
    <location>
        <begin position="253"/>
        <end position="287"/>
    </location>
</feature>
<evidence type="ECO:0000313" key="3">
    <source>
        <dbReference type="EMBL" id="KAK3260714.1"/>
    </source>
</evidence>
<protein>
    <submittedName>
        <fullName evidence="3">Uncharacterized protein</fullName>
    </submittedName>
</protein>
<keyword evidence="1" id="KW-0175">Coiled coil</keyword>
<sequence>MENTYEEDFEEPYSKGGSIAEYVANESDWDRISIAETVSTDLDTVIEVEQDARSNGRPTFGAPPMNQGIFKSPKESRTPTTQEHTFSNPNLPYGHENLPSWSLFEGWMFRREWQNPYPENSPRGKVAAKRRQEYLKQRDRSVKVEGLLNEMRGRKGKDPKLDNRSDRRLYYATLQEEHEEVDKALAAHAAEKAQWDEEEGALKAQLAEAQLAEVESEGVKLMEDAKRTQAALLDAQEQQRSLKVIAQQTMEEAYLVQQDLVRLEHERAALQEERDAVEDTRNHLSNMRIFHSSVHLR</sequence>
<feature type="region of interest" description="Disordered" evidence="2">
    <location>
        <begin position="53"/>
        <end position="91"/>
    </location>
</feature>
<dbReference type="EMBL" id="LGRX02017475">
    <property type="protein sequence ID" value="KAK3260714.1"/>
    <property type="molecule type" value="Genomic_DNA"/>
</dbReference>
<proteinExistence type="predicted"/>
<evidence type="ECO:0000256" key="1">
    <source>
        <dbReference type="SAM" id="Coils"/>
    </source>
</evidence>